<feature type="domain" description="Protein kinase" evidence="3">
    <location>
        <begin position="8"/>
        <end position="280"/>
    </location>
</feature>
<evidence type="ECO:0000313" key="5">
    <source>
        <dbReference type="Proteomes" id="UP000692954"/>
    </source>
</evidence>
<dbReference type="FunFam" id="1.10.510.10:FF:001465">
    <property type="entry name" value="Uncharacterized protein"/>
    <property type="match status" value="1"/>
</dbReference>
<evidence type="ECO:0000313" key="4">
    <source>
        <dbReference type="EMBL" id="CAD8094577.1"/>
    </source>
</evidence>
<dbReference type="PROSITE" id="PS50011">
    <property type="entry name" value="PROTEIN_KINASE_DOM"/>
    <property type="match status" value="1"/>
</dbReference>
<dbReference type="Proteomes" id="UP000692954">
    <property type="component" value="Unassembled WGS sequence"/>
</dbReference>
<dbReference type="OrthoDB" id="5979581at2759"/>
<protein>
    <recommendedName>
        <fullName evidence="2">Casein kinase I</fullName>
        <ecNumber evidence="1">2.7.11.1</ecNumber>
    </recommendedName>
</protein>
<dbReference type="GO" id="GO:0004674">
    <property type="term" value="F:protein serine/threonine kinase activity"/>
    <property type="evidence" value="ECO:0007669"/>
    <property type="project" value="UniProtKB-EC"/>
</dbReference>
<dbReference type="EC" id="2.7.11.1" evidence="1"/>
<dbReference type="PROSITE" id="PS00108">
    <property type="entry name" value="PROTEIN_KINASE_ST"/>
    <property type="match status" value="1"/>
</dbReference>
<evidence type="ECO:0000256" key="2">
    <source>
        <dbReference type="ARBA" id="ARBA00023860"/>
    </source>
</evidence>
<reference evidence="4" key="1">
    <citation type="submission" date="2021-01" db="EMBL/GenBank/DDBJ databases">
        <authorList>
            <consortium name="Genoscope - CEA"/>
            <person name="William W."/>
        </authorList>
    </citation>
    <scope>NUCLEOTIDE SEQUENCE</scope>
</reference>
<gene>
    <name evidence="4" type="ORF">PSON_ATCC_30995.1.T0620273</name>
</gene>
<name>A0A8S1NMS5_9CILI</name>
<sequence>MSVYISEYRVLSYLGSGSGHQVMKVYHNQTSQILAMKIEKSPNLGQIEAEVQKLKHLKGIIGIPQLLDYGKTKDFCGYLITPILKSNLQDILRDSSMTISQILAIGLGILEILEQVHKQNVLHLDIKPENIMLKEFHINFPIEHILKPGFIQLIDFGLSQRAGSKISQNKYFVGSLRYASRQAHKGNQLHFKDDLESLLYMLVYLRNKKLPWQCNQQYRSQQLEIRKIGEIKEAVFNTLVLTQKFPQLFMKFKQYIDELTYMEMPDYNYLKLLFRQMLKLENFSNSFQNKFSFSQSNSFNENNQIQNAEMMILSFRNLYKNDSQKCEEDLFDTETSFVQISDWVKTYNTQTTKSIIDIKFDSKCS</sequence>
<keyword evidence="5" id="KW-1185">Reference proteome</keyword>
<accession>A0A8S1NMS5</accession>
<evidence type="ECO:0000256" key="1">
    <source>
        <dbReference type="ARBA" id="ARBA00012513"/>
    </source>
</evidence>
<dbReference type="InterPro" id="IPR000719">
    <property type="entry name" value="Prot_kinase_dom"/>
</dbReference>
<dbReference type="InterPro" id="IPR050235">
    <property type="entry name" value="CK1_Ser-Thr_kinase"/>
</dbReference>
<dbReference type="PANTHER" id="PTHR11909">
    <property type="entry name" value="CASEIN KINASE-RELATED"/>
    <property type="match status" value="1"/>
</dbReference>
<dbReference type="EMBL" id="CAJJDN010000062">
    <property type="protein sequence ID" value="CAD8094577.1"/>
    <property type="molecule type" value="Genomic_DNA"/>
</dbReference>
<dbReference type="AlphaFoldDB" id="A0A8S1NMS5"/>
<comment type="caution">
    <text evidence="4">The sequence shown here is derived from an EMBL/GenBank/DDBJ whole genome shotgun (WGS) entry which is preliminary data.</text>
</comment>
<evidence type="ECO:0000259" key="3">
    <source>
        <dbReference type="PROSITE" id="PS50011"/>
    </source>
</evidence>
<dbReference type="SMART" id="SM00220">
    <property type="entry name" value="S_TKc"/>
    <property type="match status" value="1"/>
</dbReference>
<dbReference type="InterPro" id="IPR008271">
    <property type="entry name" value="Ser/Thr_kinase_AS"/>
</dbReference>
<dbReference type="Pfam" id="PF00069">
    <property type="entry name" value="Pkinase"/>
    <property type="match status" value="1"/>
</dbReference>
<organism evidence="4 5">
    <name type="scientific">Paramecium sonneborni</name>
    <dbReference type="NCBI Taxonomy" id="65129"/>
    <lineage>
        <taxon>Eukaryota</taxon>
        <taxon>Sar</taxon>
        <taxon>Alveolata</taxon>
        <taxon>Ciliophora</taxon>
        <taxon>Intramacronucleata</taxon>
        <taxon>Oligohymenophorea</taxon>
        <taxon>Peniculida</taxon>
        <taxon>Parameciidae</taxon>
        <taxon>Paramecium</taxon>
    </lineage>
</organism>
<dbReference type="GO" id="GO:0005524">
    <property type="term" value="F:ATP binding"/>
    <property type="evidence" value="ECO:0007669"/>
    <property type="project" value="InterPro"/>
</dbReference>
<proteinExistence type="predicted"/>